<name>A0ACC2N3F5_9HYME</name>
<organism evidence="1 2">
    <name type="scientific">Eretmocerus hayati</name>
    <dbReference type="NCBI Taxonomy" id="131215"/>
    <lineage>
        <taxon>Eukaryota</taxon>
        <taxon>Metazoa</taxon>
        <taxon>Ecdysozoa</taxon>
        <taxon>Arthropoda</taxon>
        <taxon>Hexapoda</taxon>
        <taxon>Insecta</taxon>
        <taxon>Pterygota</taxon>
        <taxon>Neoptera</taxon>
        <taxon>Endopterygota</taxon>
        <taxon>Hymenoptera</taxon>
        <taxon>Apocrita</taxon>
        <taxon>Proctotrupomorpha</taxon>
        <taxon>Chalcidoidea</taxon>
        <taxon>Aphelinidae</taxon>
        <taxon>Aphelininae</taxon>
        <taxon>Eretmocerus</taxon>
    </lineage>
</organism>
<evidence type="ECO:0000313" key="2">
    <source>
        <dbReference type="Proteomes" id="UP001239111"/>
    </source>
</evidence>
<keyword evidence="2" id="KW-1185">Reference proteome</keyword>
<comment type="caution">
    <text evidence="1">The sequence shown here is derived from an EMBL/GenBank/DDBJ whole genome shotgun (WGS) entry which is preliminary data.</text>
</comment>
<gene>
    <name evidence="1" type="ORF">QAD02_007241</name>
</gene>
<dbReference type="Proteomes" id="UP001239111">
    <property type="component" value="Chromosome 4"/>
</dbReference>
<sequence length="116" mass="13121">MALFRPAEDANLQPDGLLQEIVIPEQLVENAARLEHFMSTTVALETENLRSGRVFFARGVLQFTEQQRVALLDTIIRHNTRPIPITVVSSRASYADNPLASPNSSFVHVTEFRRFK</sequence>
<accession>A0ACC2N3F5</accession>
<evidence type="ECO:0000313" key="1">
    <source>
        <dbReference type="EMBL" id="KAJ8665579.1"/>
    </source>
</evidence>
<proteinExistence type="predicted"/>
<dbReference type="EMBL" id="CM056744">
    <property type="protein sequence ID" value="KAJ8665579.1"/>
    <property type="molecule type" value="Genomic_DNA"/>
</dbReference>
<reference evidence="1" key="1">
    <citation type="submission" date="2023-04" db="EMBL/GenBank/DDBJ databases">
        <title>A chromosome-level genome assembly of the parasitoid wasp Eretmocerus hayati.</title>
        <authorList>
            <person name="Zhong Y."/>
            <person name="Liu S."/>
            <person name="Liu Y."/>
        </authorList>
    </citation>
    <scope>NUCLEOTIDE SEQUENCE</scope>
    <source>
        <strain evidence="1">ZJU_SS_LIU_2023</strain>
    </source>
</reference>
<protein>
    <submittedName>
        <fullName evidence="1">Uncharacterized protein</fullName>
    </submittedName>
</protein>